<keyword evidence="7 10" id="KW-0456">Lyase</keyword>
<feature type="binding site" evidence="9">
    <location>
        <position position="87"/>
    </location>
    <ligand>
        <name>Zn(2+)</name>
        <dbReference type="ChEBI" id="CHEBI:29105"/>
    </ligand>
</feature>
<dbReference type="Gene3D" id="3.40.1050.10">
    <property type="entry name" value="Carbonic anhydrase"/>
    <property type="match status" value="2"/>
</dbReference>
<accession>A0AA88U1U7</accession>
<organism evidence="11 12">
    <name type="scientific">Escallonia rubra</name>
    <dbReference type="NCBI Taxonomy" id="112253"/>
    <lineage>
        <taxon>Eukaryota</taxon>
        <taxon>Viridiplantae</taxon>
        <taxon>Streptophyta</taxon>
        <taxon>Embryophyta</taxon>
        <taxon>Tracheophyta</taxon>
        <taxon>Spermatophyta</taxon>
        <taxon>Magnoliopsida</taxon>
        <taxon>eudicotyledons</taxon>
        <taxon>Gunneridae</taxon>
        <taxon>Pentapetalae</taxon>
        <taxon>asterids</taxon>
        <taxon>campanulids</taxon>
        <taxon>Escalloniales</taxon>
        <taxon>Escalloniaceae</taxon>
        <taxon>Escallonia</taxon>
    </lineage>
</organism>
<dbReference type="PANTHER" id="PTHR11002">
    <property type="entry name" value="CARBONIC ANHYDRASE"/>
    <property type="match status" value="1"/>
</dbReference>
<evidence type="ECO:0000256" key="8">
    <source>
        <dbReference type="ARBA" id="ARBA00048348"/>
    </source>
</evidence>
<reference evidence="11" key="1">
    <citation type="submission" date="2022-12" db="EMBL/GenBank/DDBJ databases">
        <title>Draft genome assemblies for two species of Escallonia (Escalloniales).</title>
        <authorList>
            <person name="Chanderbali A."/>
            <person name="Dervinis C."/>
            <person name="Anghel I."/>
            <person name="Soltis D."/>
            <person name="Soltis P."/>
            <person name="Zapata F."/>
        </authorList>
    </citation>
    <scope>NUCLEOTIDE SEQUENCE</scope>
    <source>
        <strain evidence="11">UCBG92.1500</strain>
        <tissue evidence="11">Leaf</tissue>
    </source>
</reference>
<evidence type="ECO:0000313" key="11">
    <source>
        <dbReference type="EMBL" id="KAK2967185.1"/>
    </source>
</evidence>
<dbReference type="SMART" id="SM00947">
    <property type="entry name" value="Pro_CA"/>
    <property type="match status" value="1"/>
</dbReference>
<dbReference type="SUPFAM" id="SSF53056">
    <property type="entry name" value="beta-carbonic anhydrase, cab"/>
    <property type="match status" value="1"/>
</dbReference>
<evidence type="ECO:0000256" key="5">
    <source>
        <dbReference type="ARBA" id="ARBA00022490"/>
    </source>
</evidence>
<comment type="catalytic activity">
    <reaction evidence="8 10">
        <text>hydrogencarbonate + H(+) = CO2 + H2O</text>
        <dbReference type="Rhea" id="RHEA:10748"/>
        <dbReference type="ChEBI" id="CHEBI:15377"/>
        <dbReference type="ChEBI" id="CHEBI:15378"/>
        <dbReference type="ChEBI" id="CHEBI:16526"/>
        <dbReference type="ChEBI" id="CHEBI:17544"/>
        <dbReference type="EC" id="4.2.1.1"/>
    </reaction>
</comment>
<dbReference type="GO" id="GO:0008270">
    <property type="term" value="F:zinc ion binding"/>
    <property type="evidence" value="ECO:0007669"/>
    <property type="project" value="UniProtKB-UniRule"/>
</dbReference>
<comment type="cofactor">
    <cofactor evidence="9">
        <name>Zn(2+)</name>
        <dbReference type="ChEBI" id="CHEBI:29105"/>
    </cofactor>
    <text evidence="9">Binds 1 zinc ion per subunit.</text>
</comment>
<dbReference type="InterPro" id="IPR036874">
    <property type="entry name" value="Carbonic_anhydrase_sf"/>
</dbReference>
<dbReference type="AlphaFoldDB" id="A0AA88U1U7"/>
<evidence type="ECO:0000256" key="3">
    <source>
        <dbReference type="ARBA" id="ARBA00006217"/>
    </source>
</evidence>
<evidence type="ECO:0000313" key="12">
    <source>
        <dbReference type="Proteomes" id="UP001187471"/>
    </source>
</evidence>
<dbReference type="Proteomes" id="UP001187471">
    <property type="component" value="Unassembled WGS sequence"/>
</dbReference>
<name>A0AA88U1U7_9ASTE</name>
<dbReference type="InterPro" id="IPR001765">
    <property type="entry name" value="Carbonic_anhydrase"/>
</dbReference>
<comment type="function">
    <text evidence="1 10">Reversible hydration of carbon dioxide.</text>
</comment>
<keyword evidence="6 9" id="KW-0862">Zinc</keyword>
<gene>
    <name evidence="11" type="ORF">RJ640_005229</name>
</gene>
<evidence type="ECO:0000256" key="1">
    <source>
        <dbReference type="ARBA" id="ARBA00002904"/>
    </source>
</evidence>
<evidence type="ECO:0000256" key="2">
    <source>
        <dbReference type="ARBA" id="ARBA00004496"/>
    </source>
</evidence>
<dbReference type="InterPro" id="IPR015892">
    <property type="entry name" value="Carbonic_anhydrase_CS"/>
</dbReference>
<dbReference type="GO" id="GO:0015976">
    <property type="term" value="P:carbon utilization"/>
    <property type="evidence" value="ECO:0007669"/>
    <property type="project" value="InterPro"/>
</dbReference>
<proteinExistence type="inferred from homology"/>
<dbReference type="EMBL" id="JAVXUO010003049">
    <property type="protein sequence ID" value="KAK2967185.1"/>
    <property type="molecule type" value="Genomic_DNA"/>
</dbReference>
<dbReference type="Pfam" id="PF00484">
    <property type="entry name" value="Pro_CA"/>
    <property type="match status" value="1"/>
</dbReference>
<keyword evidence="5" id="KW-0963">Cytoplasm</keyword>
<keyword evidence="12" id="KW-1185">Reference proteome</keyword>
<evidence type="ECO:0000256" key="7">
    <source>
        <dbReference type="ARBA" id="ARBA00023239"/>
    </source>
</evidence>
<evidence type="ECO:0000256" key="4">
    <source>
        <dbReference type="ARBA" id="ARBA00012925"/>
    </source>
</evidence>
<evidence type="ECO:0000256" key="6">
    <source>
        <dbReference type="ARBA" id="ARBA00022833"/>
    </source>
</evidence>
<evidence type="ECO:0000256" key="10">
    <source>
        <dbReference type="RuleBase" id="RU003956"/>
    </source>
</evidence>
<dbReference type="PANTHER" id="PTHR11002:SF45">
    <property type="entry name" value="CARBONIC ANHYDRASE"/>
    <property type="match status" value="1"/>
</dbReference>
<evidence type="ECO:0000256" key="9">
    <source>
        <dbReference type="PIRSR" id="PIRSR601765-1"/>
    </source>
</evidence>
<dbReference type="EC" id="4.2.1.1" evidence="4 10"/>
<comment type="similarity">
    <text evidence="3 10">Belongs to the beta-class carbonic anhydrase family.</text>
</comment>
<dbReference type="PROSITE" id="PS00704">
    <property type="entry name" value="PROK_CO2_ANHYDRASE_1"/>
    <property type="match status" value="1"/>
</dbReference>
<comment type="subcellular location">
    <subcellularLocation>
        <location evidence="2">Cytoplasm</location>
    </subcellularLocation>
</comment>
<protein>
    <recommendedName>
        <fullName evidence="4 10">Carbonic anhydrase</fullName>
        <ecNumber evidence="4 10">4.2.1.1</ecNumber>
    </recommendedName>
    <alternativeName>
        <fullName evidence="10">Carbonate dehydratase</fullName>
    </alternativeName>
</protein>
<sequence>MSGYFRVNMRVNRIDEQEQDAIIETRLEKKASRLLPPPNQDPIFVHDPVGRIERGFIHFKATEFDKYPDYYRELAERQSPKFLVVACSDSRVCPSNILNFRPGEAFMTRNIANMVPKFDQVRHTESGAVIEYAVTALEESVNNSLVNLLTYPYVQHGVANKKLHLMGGYYDFTVGSFQLWGFNLGMKDLLHL</sequence>
<feature type="binding site" evidence="9">
    <location>
        <position position="89"/>
    </location>
    <ligand>
        <name>Zn(2+)</name>
        <dbReference type="ChEBI" id="CHEBI:29105"/>
    </ligand>
</feature>
<dbReference type="GO" id="GO:0005737">
    <property type="term" value="C:cytoplasm"/>
    <property type="evidence" value="ECO:0007669"/>
    <property type="project" value="UniProtKB-SubCell"/>
</dbReference>
<comment type="caution">
    <text evidence="11">The sequence shown here is derived from an EMBL/GenBank/DDBJ whole genome shotgun (WGS) entry which is preliminary data.</text>
</comment>
<dbReference type="GO" id="GO:0004089">
    <property type="term" value="F:carbonate dehydratase activity"/>
    <property type="evidence" value="ECO:0007669"/>
    <property type="project" value="UniProtKB-UniRule"/>
</dbReference>
<keyword evidence="9" id="KW-0479">Metal-binding</keyword>